<dbReference type="EMBL" id="AK360845">
    <property type="protein sequence ID" value="BAJ92053.1"/>
    <property type="molecule type" value="mRNA"/>
</dbReference>
<proteinExistence type="evidence at transcript level"/>
<protein>
    <submittedName>
        <fullName evidence="1">Predicted protein</fullName>
    </submittedName>
</protein>
<reference evidence="1" key="1">
    <citation type="journal article" date="2011" name="Plant Physiol.">
        <title>Comprehensive sequence analysis of 24,783 barley full-length cDNAs derived from 12 clone libraries.</title>
        <authorList>
            <person name="Matsumoto T."/>
            <person name="Tanaka T."/>
            <person name="Sakai H."/>
            <person name="Amano N."/>
            <person name="Kanamori H."/>
            <person name="Kurita K."/>
            <person name="Kikuta A."/>
            <person name="Kamiya K."/>
            <person name="Yamamoto M."/>
            <person name="Ikawa H."/>
            <person name="Fujii N."/>
            <person name="Hori K."/>
            <person name="Itoh T."/>
            <person name="Sato K."/>
        </authorList>
    </citation>
    <scope>NUCLEOTIDE SEQUENCE</scope>
    <source>
        <tissue evidence="1">Shoot</tissue>
    </source>
</reference>
<name>F2DAD2_HORVV</name>
<dbReference type="Gene3D" id="3.80.10.10">
    <property type="entry name" value="Ribonuclease Inhibitor"/>
    <property type="match status" value="1"/>
</dbReference>
<evidence type="ECO:0000313" key="1">
    <source>
        <dbReference type="EMBL" id="BAJ92053.1"/>
    </source>
</evidence>
<organism evidence="1">
    <name type="scientific">Hordeum vulgare subsp. vulgare</name>
    <name type="common">Domesticated barley</name>
    <dbReference type="NCBI Taxonomy" id="112509"/>
    <lineage>
        <taxon>Eukaryota</taxon>
        <taxon>Viridiplantae</taxon>
        <taxon>Streptophyta</taxon>
        <taxon>Embryophyta</taxon>
        <taxon>Tracheophyta</taxon>
        <taxon>Spermatophyta</taxon>
        <taxon>Magnoliopsida</taxon>
        <taxon>Liliopsida</taxon>
        <taxon>Poales</taxon>
        <taxon>Poaceae</taxon>
        <taxon>BOP clade</taxon>
        <taxon>Pooideae</taxon>
        <taxon>Triticodae</taxon>
        <taxon>Triticeae</taxon>
        <taxon>Hordeinae</taxon>
        <taxon>Hordeum</taxon>
    </lineage>
</organism>
<accession>F2DAD2</accession>
<sequence>MYFMDDYIYVDTRNSLRLSTREMSSSLATLQHLRYLDLSLNDFNGTSIPMFLASRKKTAAY</sequence>
<dbReference type="InterPro" id="IPR032675">
    <property type="entry name" value="LRR_dom_sf"/>
</dbReference>
<dbReference type="AlphaFoldDB" id="F2DAD2"/>